<dbReference type="SUPFAM" id="SSF81383">
    <property type="entry name" value="F-box domain"/>
    <property type="match status" value="1"/>
</dbReference>
<dbReference type="PROSITE" id="PS50181">
    <property type="entry name" value="FBOX"/>
    <property type="match status" value="1"/>
</dbReference>
<dbReference type="CDD" id="cd09917">
    <property type="entry name" value="F-box_SF"/>
    <property type="match status" value="1"/>
</dbReference>
<organism evidence="2 3">
    <name type="scientific">Exidia glandulosa HHB12029</name>
    <dbReference type="NCBI Taxonomy" id="1314781"/>
    <lineage>
        <taxon>Eukaryota</taxon>
        <taxon>Fungi</taxon>
        <taxon>Dikarya</taxon>
        <taxon>Basidiomycota</taxon>
        <taxon>Agaricomycotina</taxon>
        <taxon>Agaricomycetes</taxon>
        <taxon>Auriculariales</taxon>
        <taxon>Exidiaceae</taxon>
        <taxon>Exidia</taxon>
    </lineage>
</organism>
<keyword evidence="3" id="KW-1185">Reference proteome</keyword>
<dbReference type="STRING" id="1314781.A0A165F4F6"/>
<protein>
    <recommendedName>
        <fullName evidence="1">F-box domain-containing protein</fullName>
    </recommendedName>
</protein>
<dbReference type="Proteomes" id="UP000077266">
    <property type="component" value="Unassembled WGS sequence"/>
</dbReference>
<evidence type="ECO:0000313" key="2">
    <source>
        <dbReference type="EMBL" id="KZV88368.1"/>
    </source>
</evidence>
<dbReference type="AlphaFoldDB" id="A0A165F4F6"/>
<dbReference type="EMBL" id="KV426101">
    <property type="protein sequence ID" value="KZV88368.1"/>
    <property type="molecule type" value="Genomic_DNA"/>
</dbReference>
<dbReference type="Gene3D" id="1.20.1280.50">
    <property type="match status" value="1"/>
</dbReference>
<reference evidence="2 3" key="1">
    <citation type="journal article" date="2016" name="Mol. Biol. Evol.">
        <title>Comparative Genomics of Early-Diverging Mushroom-Forming Fungi Provides Insights into the Origins of Lignocellulose Decay Capabilities.</title>
        <authorList>
            <person name="Nagy L.G."/>
            <person name="Riley R."/>
            <person name="Tritt A."/>
            <person name="Adam C."/>
            <person name="Daum C."/>
            <person name="Floudas D."/>
            <person name="Sun H."/>
            <person name="Yadav J.S."/>
            <person name="Pangilinan J."/>
            <person name="Larsson K.H."/>
            <person name="Matsuura K."/>
            <person name="Barry K."/>
            <person name="Labutti K."/>
            <person name="Kuo R."/>
            <person name="Ohm R.A."/>
            <person name="Bhattacharya S.S."/>
            <person name="Shirouzu T."/>
            <person name="Yoshinaga Y."/>
            <person name="Martin F.M."/>
            <person name="Grigoriev I.V."/>
            <person name="Hibbett D.S."/>
        </authorList>
    </citation>
    <scope>NUCLEOTIDE SEQUENCE [LARGE SCALE GENOMIC DNA]</scope>
    <source>
        <strain evidence="2 3">HHB12029</strain>
    </source>
</reference>
<sequence>MTVFPVSPFKSLLTGLERLKQRRNRRSVALAALPPPLAIPQLPAPSLASPQPPRIPPAFDNLPPELIIQILDSADVPSLLHCSAVCRRFRDIVSASSAMRYRVALLVAGLEDAGGPSSVSDRLRALQLREASWRNFHYRNRVTREIGPGAYRPCYDLHGGVFFVGRRTGPNLPIRMLSWLPLPSTRDPPGVPPTWRSVPLDISIDDFALDLHQDLVVLVEMLLPGTTTLQVHLRAFQTLQPHPRAAAGLLTAECDPVSVNSTIVIDLTGCLLGLLFNYDHTGFTDKDALTVWDWTTGQMLCRLQNSHSKLTSFLFLAEDMFLVPNVGDSTIEVYRRNDQTFELAATFDLPPQADGCTLHNANSRYKSRGVFRPSSPPSAPASEDACMPTERTFYLSPEKELVIFSLEYRAKGDSHYFTLITQKEIFLRAGRTQADAPARVQWRTWGPSGTRIIREPLRLWDYFFAGTRFITLTASDAGGVDDEDSDEGLARELNATHAHVRVLDFNPFAVAQAVECPDPTRRVRTVREPCGVREGKLFSEDVRTSLPYVETTTTGGFPQLANVMCDHERVIGLQTNAMLDMQSLDVFLL</sequence>
<feature type="domain" description="F-box" evidence="1">
    <location>
        <begin position="56"/>
        <end position="104"/>
    </location>
</feature>
<gene>
    <name evidence="2" type="ORF">EXIGLDRAFT_722751</name>
</gene>
<dbReference type="Pfam" id="PF12937">
    <property type="entry name" value="F-box-like"/>
    <property type="match status" value="1"/>
</dbReference>
<dbReference type="OrthoDB" id="2751409at2759"/>
<dbReference type="InParanoid" id="A0A165F4F6"/>
<accession>A0A165F4F6</accession>
<evidence type="ECO:0000259" key="1">
    <source>
        <dbReference type="PROSITE" id="PS50181"/>
    </source>
</evidence>
<evidence type="ECO:0000313" key="3">
    <source>
        <dbReference type="Proteomes" id="UP000077266"/>
    </source>
</evidence>
<dbReference type="InterPro" id="IPR036047">
    <property type="entry name" value="F-box-like_dom_sf"/>
</dbReference>
<name>A0A165F4F6_EXIGL</name>
<dbReference type="SMART" id="SM00256">
    <property type="entry name" value="FBOX"/>
    <property type="match status" value="1"/>
</dbReference>
<proteinExistence type="predicted"/>
<dbReference type="InterPro" id="IPR001810">
    <property type="entry name" value="F-box_dom"/>
</dbReference>